<dbReference type="CDD" id="cd05233">
    <property type="entry name" value="SDR_c"/>
    <property type="match status" value="1"/>
</dbReference>
<dbReference type="PRINTS" id="PR00080">
    <property type="entry name" value="SDRFAMILY"/>
</dbReference>
<dbReference type="Pfam" id="PF00106">
    <property type="entry name" value="adh_short"/>
    <property type="match status" value="1"/>
</dbReference>
<gene>
    <name evidence="4" type="ORF">FYC62_10380</name>
</gene>
<comment type="similarity">
    <text evidence="1 3">Belongs to the short-chain dehydrogenases/reductases (SDR) family.</text>
</comment>
<reference evidence="4 5" key="1">
    <citation type="submission" date="2019-08" db="EMBL/GenBank/DDBJ databases">
        <title>Pedobacter sp. nov., isolated from Han river, South Korea.</title>
        <authorList>
            <person name="Lee D.-H."/>
            <person name="Kim Y.-S."/>
            <person name="Hwang E.-M."/>
            <person name="Le Tran T.C."/>
            <person name="Cha C.-J."/>
        </authorList>
    </citation>
    <scope>NUCLEOTIDE SEQUENCE [LARGE SCALE GENOMIC DNA]</scope>
    <source>
        <strain evidence="4 5">CJ43</strain>
    </source>
</reference>
<evidence type="ECO:0000256" key="1">
    <source>
        <dbReference type="ARBA" id="ARBA00006484"/>
    </source>
</evidence>
<dbReference type="AlphaFoldDB" id="A0A5C0VM03"/>
<proteinExistence type="inferred from homology"/>
<dbReference type="KEGG" id="pej:FYC62_10380"/>
<sequence length="233" mass="25188">MNILITGATKGIGKAIAIKMAQEGHYLALCARNETELTSLKEEIQKLYPSVKVYTQAVNCSLKAEVNAFAAQSLQYFGFIDVLINNVGVFEPAAILDEADDLLEKHFMVNVNCAYLLYKKIGLSMREARKGHIFNICSVASIQNIVNAGSYCVTKAAMLSLNNIMRAELINNQVKVTAVLPGSTLTSSWEGTTVAADKFIQPEDVALMINQTLNLSAGANVDQLIISPTGGQV</sequence>
<dbReference type="PANTHER" id="PTHR42901">
    <property type="entry name" value="ALCOHOL DEHYDROGENASE"/>
    <property type="match status" value="1"/>
</dbReference>
<keyword evidence="5" id="KW-1185">Reference proteome</keyword>
<dbReference type="InterPro" id="IPR002347">
    <property type="entry name" value="SDR_fam"/>
</dbReference>
<evidence type="ECO:0000313" key="5">
    <source>
        <dbReference type="Proteomes" id="UP000323653"/>
    </source>
</evidence>
<dbReference type="GO" id="GO:0016491">
    <property type="term" value="F:oxidoreductase activity"/>
    <property type="evidence" value="ECO:0007669"/>
    <property type="project" value="UniProtKB-KW"/>
</dbReference>
<protein>
    <submittedName>
        <fullName evidence="4">SDR family oxidoreductase</fullName>
    </submittedName>
</protein>
<evidence type="ECO:0000256" key="2">
    <source>
        <dbReference type="ARBA" id="ARBA00023002"/>
    </source>
</evidence>
<dbReference type="InterPro" id="IPR020904">
    <property type="entry name" value="Sc_DH/Rdtase_CS"/>
</dbReference>
<dbReference type="Proteomes" id="UP000323653">
    <property type="component" value="Chromosome"/>
</dbReference>
<dbReference type="PANTHER" id="PTHR42901:SF1">
    <property type="entry name" value="ALCOHOL DEHYDROGENASE"/>
    <property type="match status" value="1"/>
</dbReference>
<dbReference type="PRINTS" id="PR00081">
    <property type="entry name" value="GDHRDH"/>
</dbReference>
<evidence type="ECO:0000256" key="3">
    <source>
        <dbReference type="RuleBase" id="RU000363"/>
    </source>
</evidence>
<dbReference type="Gene3D" id="3.40.50.720">
    <property type="entry name" value="NAD(P)-binding Rossmann-like Domain"/>
    <property type="match status" value="1"/>
</dbReference>
<evidence type="ECO:0000313" key="4">
    <source>
        <dbReference type="EMBL" id="QEK52014.1"/>
    </source>
</evidence>
<accession>A0A5C0VM03</accession>
<dbReference type="RefSeq" id="WP_149074880.1">
    <property type="nucleotide sequence ID" value="NZ_CP043329.1"/>
</dbReference>
<dbReference type="EMBL" id="CP043329">
    <property type="protein sequence ID" value="QEK52014.1"/>
    <property type="molecule type" value="Genomic_DNA"/>
</dbReference>
<dbReference type="PROSITE" id="PS00061">
    <property type="entry name" value="ADH_SHORT"/>
    <property type="match status" value="1"/>
</dbReference>
<dbReference type="InterPro" id="IPR036291">
    <property type="entry name" value="NAD(P)-bd_dom_sf"/>
</dbReference>
<organism evidence="4 5">
    <name type="scientific">Pedobacter aquae</name>
    <dbReference type="NCBI Taxonomy" id="2605747"/>
    <lineage>
        <taxon>Bacteria</taxon>
        <taxon>Pseudomonadati</taxon>
        <taxon>Bacteroidota</taxon>
        <taxon>Sphingobacteriia</taxon>
        <taxon>Sphingobacteriales</taxon>
        <taxon>Sphingobacteriaceae</taxon>
        <taxon>Pedobacter</taxon>
    </lineage>
</organism>
<keyword evidence="2" id="KW-0560">Oxidoreductase</keyword>
<name>A0A5C0VM03_9SPHI</name>
<dbReference type="SUPFAM" id="SSF51735">
    <property type="entry name" value="NAD(P)-binding Rossmann-fold domains"/>
    <property type="match status" value="1"/>
</dbReference>